<dbReference type="NCBIfam" id="NF033592">
    <property type="entry name" value="transpos_IS4_1"/>
    <property type="match status" value="1"/>
</dbReference>
<evidence type="ECO:0000259" key="5">
    <source>
        <dbReference type="Pfam" id="PF01609"/>
    </source>
</evidence>
<dbReference type="InterPro" id="IPR047952">
    <property type="entry name" value="Transpos_IS4"/>
</dbReference>
<sequence>MSPPLIIKLFYGGAIMSFTVAEIHQNLFSIISSLLDRRDEFLKNPSSDFTRKKKISFEQTILFPMIAGADNVASELLNMFGEEDLPLPSAMIQRRNQIKKEAFQELFSLFTQSIPKDKNFHGYQLVACDGTRLNLPYNPTDFDTLVDNVKGRKSFNQIHLNALYDIMNDIFLDIEIQGMKGMNERDAFCKFLDKCSLSEQKRIFIADRGYATFNIFAHAINNNQLFLIRIKENDALALCCKDKHVVEDCLFDGNFTINIGRIRHGKNCKYENYHLIRKEYRYDFIEYGEDKVDLLRLRVLKFPLSSGVSEYIVTNLPRDVFSLDTIKELYNLRWGEETAFRYLKYAGNMVHIHSLKSDFLIQEIYGKLTLYNFSSCIANSITKRESASNTYTYNFNHSQIQKFVRLYIIGVVKDLEKLINRFLVPVRPGRKFKRIIRRQSAVPLSYR</sequence>
<reference evidence="7" key="1">
    <citation type="journal article" date="2018" name="Nat. Biotechnol.">
        <title>Cultivation and sequencing of rumen microbiome members from the Hungate1000 Collection.</title>
        <authorList>
            <consortium name="Hungate1000 project collaborators"/>
            <person name="Seshadri R."/>
            <person name="Leahy S.C."/>
            <person name="Attwood G.T."/>
            <person name="Teh K.H."/>
            <person name="Lambie S.C."/>
            <person name="Cookson A.L."/>
            <person name="Eloe-Fadrosh E.A."/>
            <person name="Pavlopoulos G.A."/>
            <person name="Hadjithomas M."/>
            <person name="Varghese N.J."/>
            <person name="Paez-Espino D."/>
            <person name="Perry R."/>
            <person name="Henderson G."/>
            <person name="Creevey C.J."/>
            <person name="Terrapon N."/>
            <person name="Lapebie P."/>
            <person name="Drula E."/>
            <person name="Lombard V."/>
            <person name="Rubin E."/>
            <person name="Kyrpides N.C."/>
            <person name="Henrissat B."/>
            <person name="Woyke T."/>
            <person name="Ivanova N.N."/>
            <person name="Kelly W.J."/>
        </authorList>
    </citation>
    <scope>NUCLEOTIDE SEQUENCE</scope>
    <source>
        <strain evidence="7">MA3014</strain>
    </source>
</reference>
<reference evidence="7" key="4">
    <citation type="journal article" date="2020" name="Genome Biol. Evol.">
        <title>Complete Genome Sequence of the Polysaccharide-Degrading Rumen Bacterium Pseudobutyrivibrio xylanivorans MA3014 Reveals an Incomplete Glycolytic Pathway.</title>
        <authorList>
            <person name="Palevich N."/>
            <person name="Maclean P.H."/>
            <person name="Kelly W.J."/>
            <person name="Leahy S.C."/>
            <person name="Rakonjac J."/>
            <person name="Attwood G.T."/>
        </authorList>
    </citation>
    <scope>NUCLEOTIDE SEQUENCE</scope>
    <source>
        <strain evidence="7">MA3014</strain>
    </source>
</reference>
<dbReference type="InterPro" id="IPR012337">
    <property type="entry name" value="RNaseH-like_sf"/>
</dbReference>
<dbReference type="EMBL" id="CP043028">
    <property type="protein sequence ID" value="QFJ55123.1"/>
    <property type="molecule type" value="Genomic_DNA"/>
</dbReference>
<reference evidence="8" key="3">
    <citation type="submission" date="2019-08" db="EMBL/GenBank/DDBJ databases">
        <title>Complete Genome Sequence of the Polysaccharide-Degrading Rumen Bacterium Pseudobutyrivibrio xylanivorans MA3014.</title>
        <authorList>
            <person name="Palevich N."/>
            <person name="Maclean P.H."/>
            <person name="Kelly W.J."/>
            <person name="Leahy S.C."/>
            <person name="Rakonjac J."/>
            <person name="Attwood G.T."/>
        </authorList>
    </citation>
    <scope>NUCLEOTIDE SEQUENCE [LARGE SCALE GENOMIC DNA]</scope>
    <source>
        <strain evidence="8">MA3014</strain>
    </source>
</reference>
<name>A0A5P6VR19_PSEXY</name>
<dbReference type="Pfam" id="PF01609">
    <property type="entry name" value="DDE_Tnp_1"/>
    <property type="match status" value="1"/>
</dbReference>
<gene>
    <name evidence="6" type="ORF">FXF36_06900</name>
    <name evidence="7" type="ORF">FXF36_09740</name>
</gene>
<keyword evidence="4" id="KW-0233">DNA recombination</keyword>
<dbReference type="GO" id="GO:0004803">
    <property type="term" value="F:transposase activity"/>
    <property type="evidence" value="ECO:0007669"/>
    <property type="project" value="InterPro"/>
</dbReference>
<evidence type="ECO:0000256" key="4">
    <source>
        <dbReference type="ARBA" id="ARBA00023172"/>
    </source>
</evidence>
<dbReference type="KEGG" id="pxv:FXF36_06900"/>
<dbReference type="Proteomes" id="UP000327030">
    <property type="component" value="Chromosome 1"/>
</dbReference>
<dbReference type="PANTHER" id="PTHR33258">
    <property type="entry name" value="TRANSPOSASE INSL FOR INSERTION SEQUENCE ELEMENT IS186A-RELATED"/>
    <property type="match status" value="1"/>
</dbReference>
<dbReference type="SUPFAM" id="SSF53098">
    <property type="entry name" value="Ribonuclease H-like"/>
    <property type="match status" value="1"/>
</dbReference>
<evidence type="ECO:0000256" key="1">
    <source>
        <dbReference type="ARBA" id="ARBA00010075"/>
    </source>
</evidence>
<evidence type="ECO:0000256" key="2">
    <source>
        <dbReference type="ARBA" id="ARBA00022578"/>
    </source>
</evidence>
<protein>
    <submittedName>
        <fullName evidence="7">IS4 family transposase</fullName>
    </submittedName>
</protein>
<keyword evidence="2" id="KW-0815">Transposition</keyword>
<dbReference type="GO" id="GO:0006313">
    <property type="term" value="P:DNA transposition"/>
    <property type="evidence" value="ECO:0007669"/>
    <property type="project" value="InterPro"/>
</dbReference>
<dbReference type="Gene3D" id="3.90.350.10">
    <property type="entry name" value="Transposase Inhibitor Protein From Tn5, Chain A, domain 1"/>
    <property type="match status" value="1"/>
</dbReference>
<accession>A0A5P6VR19</accession>
<dbReference type="GO" id="GO:0003677">
    <property type="term" value="F:DNA binding"/>
    <property type="evidence" value="ECO:0007669"/>
    <property type="project" value="UniProtKB-KW"/>
</dbReference>
<dbReference type="AlphaFoldDB" id="A0A5P6VR19"/>
<evidence type="ECO:0000313" key="8">
    <source>
        <dbReference type="Proteomes" id="UP000327030"/>
    </source>
</evidence>
<reference evidence="7" key="2">
    <citation type="journal article" date="2019" name="Appl. Environ. Microbiol.">
        <title>Comparative Genomics of Rumen Butyrivibrio spp. Uncovers a Continuum of Polysaccharide-Degrading Capabilities.</title>
        <authorList>
            <person name="Palevich N."/>
            <person name="Kelly W.J."/>
            <person name="Leahy S.C."/>
            <person name="Denman S."/>
            <person name="Altermann E."/>
            <person name="Rakonjac J."/>
            <person name="Attwood G.T."/>
        </authorList>
    </citation>
    <scope>NUCLEOTIDE SEQUENCE</scope>
    <source>
        <strain evidence="7">MA3014</strain>
    </source>
</reference>
<dbReference type="EMBL" id="CP043028">
    <property type="protein sequence ID" value="QFJ54598.1"/>
    <property type="molecule type" value="Genomic_DNA"/>
</dbReference>
<keyword evidence="3" id="KW-0238">DNA-binding</keyword>
<dbReference type="OrthoDB" id="9794050at2"/>
<dbReference type="PANTHER" id="PTHR33258:SF1">
    <property type="entry name" value="TRANSPOSASE INSL FOR INSERTION SEQUENCE ELEMENT IS186A-RELATED"/>
    <property type="match status" value="1"/>
</dbReference>
<proteinExistence type="inferred from homology"/>
<comment type="similarity">
    <text evidence="1">Belongs to the transposase 11 family.</text>
</comment>
<dbReference type="KEGG" id="pxv:FXF36_09740"/>
<evidence type="ECO:0000256" key="3">
    <source>
        <dbReference type="ARBA" id="ARBA00023125"/>
    </source>
</evidence>
<feature type="domain" description="Transposase IS4-like" evidence="5">
    <location>
        <begin position="122"/>
        <end position="373"/>
    </location>
</feature>
<dbReference type="InterPro" id="IPR002559">
    <property type="entry name" value="Transposase_11"/>
</dbReference>
<evidence type="ECO:0000313" key="7">
    <source>
        <dbReference type="EMBL" id="QFJ55123.1"/>
    </source>
</evidence>
<evidence type="ECO:0000313" key="6">
    <source>
        <dbReference type="EMBL" id="QFJ54598.1"/>
    </source>
</evidence>
<organism evidence="7 8">
    <name type="scientific">Pseudobutyrivibrio xylanivorans</name>
    <dbReference type="NCBI Taxonomy" id="185007"/>
    <lineage>
        <taxon>Bacteria</taxon>
        <taxon>Bacillati</taxon>
        <taxon>Bacillota</taxon>
        <taxon>Clostridia</taxon>
        <taxon>Lachnospirales</taxon>
        <taxon>Lachnospiraceae</taxon>
        <taxon>Pseudobutyrivibrio</taxon>
    </lineage>
</organism>